<reference evidence="2 3" key="1">
    <citation type="submission" date="2019-12" db="EMBL/GenBank/DDBJ databases">
        <authorList>
            <person name="Alioto T."/>
            <person name="Alioto T."/>
            <person name="Gomez Garrido J."/>
        </authorList>
    </citation>
    <scope>NUCLEOTIDE SEQUENCE [LARGE SCALE GENOMIC DNA]</scope>
</reference>
<dbReference type="EMBL" id="CACTIH010000371">
    <property type="protein sequence ID" value="CAA2960106.1"/>
    <property type="molecule type" value="Genomic_DNA"/>
</dbReference>
<evidence type="ECO:0000313" key="2">
    <source>
        <dbReference type="EMBL" id="CAA2960106.1"/>
    </source>
</evidence>
<dbReference type="Proteomes" id="UP000594638">
    <property type="component" value="Unassembled WGS sequence"/>
</dbReference>
<evidence type="ECO:0000313" key="3">
    <source>
        <dbReference type="Proteomes" id="UP000594638"/>
    </source>
</evidence>
<feature type="compositionally biased region" description="Basic and acidic residues" evidence="1">
    <location>
        <begin position="1"/>
        <end position="12"/>
    </location>
</feature>
<dbReference type="PANTHER" id="PTHR34539:SF19">
    <property type="entry name" value="T6J4.11 PROTEIN"/>
    <property type="match status" value="1"/>
</dbReference>
<dbReference type="AlphaFoldDB" id="A0A8S0Q291"/>
<organism evidence="2 3">
    <name type="scientific">Olea europaea subsp. europaea</name>
    <dbReference type="NCBI Taxonomy" id="158383"/>
    <lineage>
        <taxon>Eukaryota</taxon>
        <taxon>Viridiplantae</taxon>
        <taxon>Streptophyta</taxon>
        <taxon>Embryophyta</taxon>
        <taxon>Tracheophyta</taxon>
        <taxon>Spermatophyta</taxon>
        <taxon>Magnoliopsida</taxon>
        <taxon>eudicotyledons</taxon>
        <taxon>Gunneridae</taxon>
        <taxon>Pentapetalae</taxon>
        <taxon>asterids</taxon>
        <taxon>lamiids</taxon>
        <taxon>Lamiales</taxon>
        <taxon>Oleaceae</taxon>
        <taxon>Oleeae</taxon>
        <taxon>Olea</taxon>
    </lineage>
</organism>
<sequence>MEELNNKKRLREESEEFESEIDFPEVKRLTEDLLGSLDDETDFCPTSQDLDSFMKSFEKEIKSSSEVEEVVDLTSDSGESQPELGYLFEASDYELGLPPSSESPNEVENEQRNELVRVESDSSELSSEFSWLDGEIPSFDSFEFGFVDTENYNGNNSDYVAMDGLFDYSDMGFGSNDFACRPETSLPAQF</sequence>
<keyword evidence="3" id="KW-1185">Reference proteome</keyword>
<dbReference type="PANTHER" id="PTHR34539">
    <property type="entry name" value="T6J4.11 PROTEIN"/>
    <property type="match status" value="1"/>
</dbReference>
<comment type="caution">
    <text evidence="2">The sequence shown here is derived from an EMBL/GenBank/DDBJ whole genome shotgun (WGS) entry which is preliminary data.</text>
</comment>
<dbReference type="Gramene" id="OE9A119512T1">
    <property type="protein sequence ID" value="OE9A119512C1"/>
    <property type="gene ID" value="OE9A119512"/>
</dbReference>
<dbReference type="OrthoDB" id="781489at2759"/>
<feature type="region of interest" description="Disordered" evidence="1">
    <location>
        <begin position="1"/>
        <end position="23"/>
    </location>
</feature>
<gene>
    <name evidence="2" type="ORF">OLEA9_A119512</name>
</gene>
<proteinExistence type="predicted"/>
<protein>
    <submittedName>
        <fullName evidence="2">Uncharacterized protein</fullName>
    </submittedName>
</protein>
<name>A0A8S0Q291_OLEEU</name>
<accession>A0A8S0Q291</accession>
<feature type="compositionally biased region" description="Acidic residues" evidence="1">
    <location>
        <begin position="13"/>
        <end position="23"/>
    </location>
</feature>
<evidence type="ECO:0000256" key="1">
    <source>
        <dbReference type="SAM" id="MobiDB-lite"/>
    </source>
</evidence>